<organism evidence="1 2">
    <name type="scientific">Pseudomonas umsongensis</name>
    <dbReference type="NCBI Taxonomy" id="198618"/>
    <lineage>
        <taxon>Bacteria</taxon>
        <taxon>Pseudomonadati</taxon>
        <taxon>Pseudomonadota</taxon>
        <taxon>Gammaproteobacteria</taxon>
        <taxon>Pseudomonadales</taxon>
        <taxon>Pseudomonadaceae</taxon>
        <taxon>Pseudomonas</taxon>
    </lineage>
</organism>
<gene>
    <name evidence="1" type="ORF">HGP31_11475</name>
</gene>
<dbReference type="AlphaFoldDB" id="A0AAE6ZV59"/>
<evidence type="ECO:0000313" key="1">
    <source>
        <dbReference type="EMBL" id="QJC78904.1"/>
    </source>
</evidence>
<dbReference type="EMBL" id="CP051487">
    <property type="protein sequence ID" value="QJC78904.1"/>
    <property type="molecule type" value="Genomic_DNA"/>
</dbReference>
<evidence type="ECO:0000313" key="2">
    <source>
        <dbReference type="Proteomes" id="UP000501367"/>
    </source>
</evidence>
<dbReference type="GeneID" id="72194203"/>
<accession>A0AAE6ZV59</accession>
<protein>
    <submittedName>
        <fullName evidence="1">Uncharacterized protein</fullName>
    </submittedName>
</protein>
<reference evidence="1 2" key="1">
    <citation type="submission" date="2020-04" db="EMBL/GenBank/DDBJ databases">
        <authorList>
            <person name="Yao Y."/>
            <person name="He Z."/>
        </authorList>
    </citation>
    <scope>NUCLEOTIDE SEQUENCE [LARGE SCALE GENOMIC DNA]</scope>
    <source>
        <strain evidence="1 2">CY-1</strain>
    </source>
</reference>
<dbReference type="KEGG" id="pum:HGP31_11475"/>
<name>A0AAE6ZV59_9PSED</name>
<sequence length="74" mass="7434">MVLVLAQLLQTVGQPPPVQVVVRLLVVAALHNAPETLAVILAFLGILVAAARAVPVHTTPAGPAGSAVKVVKAS</sequence>
<dbReference type="Proteomes" id="UP000501367">
    <property type="component" value="Chromosome"/>
</dbReference>
<proteinExistence type="predicted"/>
<dbReference type="RefSeq" id="WP_168757729.1">
    <property type="nucleotide sequence ID" value="NZ_CP051487.1"/>
</dbReference>